<dbReference type="Pfam" id="PF08818">
    <property type="entry name" value="DUF1801"/>
    <property type="match status" value="1"/>
</dbReference>
<proteinExistence type="predicted"/>
<dbReference type="SUPFAM" id="SSF159888">
    <property type="entry name" value="YdhG-like"/>
    <property type="match status" value="1"/>
</dbReference>
<dbReference type="EMBL" id="JACHLK010000018">
    <property type="protein sequence ID" value="MBB6563371.1"/>
    <property type="molecule type" value="Genomic_DNA"/>
</dbReference>
<dbReference type="RefSeq" id="WP_184864320.1">
    <property type="nucleotide sequence ID" value="NZ_JACHLK010000018.1"/>
</dbReference>
<reference evidence="2 3" key="1">
    <citation type="submission" date="2020-08" db="EMBL/GenBank/DDBJ databases">
        <title>Functional genomics of gut bacteria from endangered species of beetles.</title>
        <authorList>
            <person name="Carlos-Shanley C."/>
        </authorList>
    </citation>
    <scope>NUCLEOTIDE SEQUENCE [LARGE SCALE GENOMIC DNA]</scope>
    <source>
        <strain evidence="2 3">S00198</strain>
    </source>
</reference>
<evidence type="ECO:0000313" key="2">
    <source>
        <dbReference type="EMBL" id="MBB6563371.1"/>
    </source>
</evidence>
<dbReference type="InterPro" id="IPR014922">
    <property type="entry name" value="YdhG-like"/>
</dbReference>
<dbReference type="AlphaFoldDB" id="A0A7X0UCF4"/>
<dbReference type="Proteomes" id="UP000575083">
    <property type="component" value="Unassembled WGS sequence"/>
</dbReference>
<sequence length="121" mass="13111">MTPATTDRVAQLLEDLRAHDADRYALVQALREAVLGLDAAITDEVKYGGILFAASQPFCGIFSYTRHVSLEFSEGAALPDPHGVLEGQGKGRRHIKLTAVQDIAARHVAEYLKLALQRAVG</sequence>
<protein>
    <recommendedName>
        <fullName evidence="1">YdhG-like domain-containing protein</fullName>
    </recommendedName>
</protein>
<name>A0A7X0UCF4_9BURK</name>
<organism evidence="2 3">
    <name type="scientific">Acidovorax soli</name>
    <dbReference type="NCBI Taxonomy" id="592050"/>
    <lineage>
        <taxon>Bacteria</taxon>
        <taxon>Pseudomonadati</taxon>
        <taxon>Pseudomonadota</taxon>
        <taxon>Betaproteobacteria</taxon>
        <taxon>Burkholderiales</taxon>
        <taxon>Comamonadaceae</taxon>
        <taxon>Acidovorax</taxon>
    </lineage>
</organism>
<evidence type="ECO:0000259" key="1">
    <source>
        <dbReference type="Pfam" id="PF08818"/>
    </source>
</evidence>
<keyword evidence="3" id="KW-1185">Reference proteome</keyword>
<accession>A0A7X0UCF4</accession>
<evidence type="ECO:0000313" key="3">
    <source>
        <dbReference type="Proteomes" id="UP000575083"/>
    </source>
</evidence>
<gene>
    <name evidence="2" type="ORF">HNP48_006091</name>
</gene>
<feature type="domain" description="YdhG-like" evidence="1">
    <location>
        <begin position="25"/>
        <end position="115"/>
    </location>
</feature>
<comment type="caution">
    <text evidence="2">The sequence shown here is derived from an EMBL/GenBank/DDBJ whole genome shotgun (WGS) entry which is preliminary data.</text>
</comment>